<keyword evidence="7 9" id="KW-0472">Membrane</keyword>
<sequence length="346" mass="37347">MGAASGRDLEFHADRAGELTDDEYVAVTQETFVGPAIEEFRKFEPTAEETTVYYLYVTDNAGRLVGVMSLRELLNAPEDDVVEDHMVTDLVTINADADPEFAVDEIVDRDFPAMPVVDDDGVLVGVLRTDDMIEVVEEEATEDILKSAGFSFADIEQSRSTAILESSIPRILRLRLPWLIVALAGGLLAGGVIEHHEETLEGVVALAFFVPVIMDMGGNVGTQASTIFVRGLALGQIDDRNAMRHFAREGLIGLLIGLIIGGIGASAAYVWQMNEPYAFELALVVFVGLVTVCVVASIVGYVIPWLMNKLGFDPAAASDPLITTVKDVTALLIYFGLAAILLAELL</sequence>
<dbReference type="Pfam" id="PF00571">
    <property type="entry name" value="CBS"/>
    <property type="match status" value="2"/>
</dbReference>
<comment type="similarity">
    <text evidence="2 9">Belongs to the SLC41A transporter family.</text>
</comment>
<evidence type="ECO:0000256" key="5">
    <source>
        <dbReference type="ARBA" id="ARBA00022842"/>
    </source>
</evidence>
<evidence type="ECO:0000313" key="12">
    <source>
        <dbReference type="Proteomes" id="UP000198848"/>
    </source>
</evidence>
<dbReference type="NCBIfam" id="TIGR00400">
    <property type="entry name" value="mgtE"/>
    <property type="match status" value="1"/>
</dbReference>
<keyword evidence="8" id="KW-0129">CBS domain</keyword>
<accession>A0A1H0Z6K0</accession>
<dbReference type="RefSeq" id="WP_090375873.1">
    <property type="nucleotide sequence ID" value="NZ_FNLC01000001.1"/>
</dbReference>
<organism evidence="11 12">
    <name type="scientific">Natronobacterium texcoconense</name>
    <dbReference type="NCBI Taxonomy" id="1095778"/>
    <lineage>
        <taxon>Archaea</taxon>
        <taxon>Methanobacteriati</taxon>
        <taxon>Methanobacteriota</taxon>
        <taxon>Stenosarchaea group</taxon>
        <taxon>Halobacteria</taxon>
        <taxon>Halobacteriales</taxon>
        <taxon>Natrialbaceae</taxon>
        <taxon>Natronobacterium</taxon>
    </lineage>
</organism>
<dbReference type="SMART" id="SM00116">
    <property type="entry name" value="CBS"/>
    <property type="match status" value="2"/>
</dbReference>
<comment type="subcellular location">
    <subcellularLocation>
        <location evidence="9">Cell membrane</location>
        <topology evidence="9">Multi-pass membrane protein</topology>
    </subcellularLocation>
    <subcellularLocation>
        <location evidence="1">Membrane</location>
        <topology evidence="1">Multi-pass membrane protein</topology>
    </subcellularLocation>
</comment>
<dbReference type="Pfam" id="PF01769">
    <property type="entry name" value="MgtE"/>
    <property type="match status" value="1"/>
</dbReference>
<dbReference type="SUPFAM" id="SSF54631">
    <property type="entry name" value="CBS-domain pair"/>
    <property type="match status" value="1"/>
</dbReference>
<dbReference type="EMBL" id="FNLC01000001">
    <property type="protein sequence ID" value="SDQ22761.1"/>
    <property type="molecule type" value="Genomic_DNA"/>
</dbReference>
<keyword evidence="12" id="KW-1185">Reference proteome</keyword>
<dbReference type="CDD" id="cd04606">
    <property type="entry name" value="CBS_pair_Mg_transporter"/>
    <property type="match status" value="1"/>
</dbReference>
<evidence type="ECO:0000256" key="4">
    <source>
        <dbReference type="ARBA" id="ARBA00022692"/>
    </source>
</evidence>
<keyword evidence="4 9" id="KW-0812">Transmembrane</keyword>
<dbReference type="InterPro" id="IPR036739">
    <property type="entry name" value="SLC41_membr_dom_sf"/>
</dbReference>
<dbReference type="Proteomes" id="UP000198848">
    <property type="component" value="Unassembled WGS sequence"/>
</dbReference>
<feature type="transmembrane region" description="Helical" evidence="9">
    <location>
        <begin position="176"/>
        <end position="193"/>
    </location>
</feature>
<dbReference type="InterPro" id="IPR006669">
    <property type="entry name" value="MgtE_transporter"/>
</dbReference>
<dbReference type="PANTHER" id="PTHR41394:SF5">
    <property type="entry name" value="SLC41A_MGTE INTEGRAL MEMBRANE DOMAIN-CONTAINING PROTEIN"/>
    <property type="match status" value="1"/>
</dbReference>
<dbReference type="InterPro" id="IPR006667">
    <property type="entry name" value="SLC41_membr_dom"/>
</dbReference>
<evidence type="ECO:0000256" key="9">
    <source>
        <dbReference type="RuleBase" id="RU362011"/>
    </source>
</evidence>
<dbReference type="AlphaFoldDB" id="A0A1H0Z6K0"/>
<evidence type="ECO:0000259" key="10">
    <source>
        <dbReference type="PROSITE" id="PS51371"/>
    </source>
</evidence>
<feature type="domain" description="CBS" evidence="10">
    <location>
        <begin position="86"/>
        <end position="142"/>
    </location>
</feature>
<dbReference type="InterPro" id="IPR000644">
    <property type="entry name" value="CBS_dom"/>
</dbReference>
<evidence type="ECO:0000256" key="8">
    <source>
        <dbReference type="PROSITE-ProRule" id="PRU00703"/>
    </source>
</evidence>
<dbReference type="PANTHER" id="PTHR41394">
    <property type="entry name" value="MAGNESIUM TRANSPORTER MGTE"/>
    <property type="match status" value="1"/>
</dbReference>
<dbReference type="PROSITE" id="PS51371">
    <property type="entry name" value="CBS"/>
    <property type="match status" value="1"/>
</dbReference>
<evidence type="ECO:0000256" key="6">
    <source>
        <dbReference type="ARBA" id="ARBA00022989"/>
    </source>
</evidence>
<name>A0A1H0Z6K0_NATTX</name>
<dbReference type="Gene3D" id="1.10.357.20">
    <property type="entry name" value="SLC41 divalent cation transporters, integral membrane domain"/>
    <property type="match status" value="1"/>
</dbReference>
<dbReference type="Gene3D" id="3.10.580.10">
    <property type="entry name" value="CBS-domain"/>
    <property type="match status" value="1"/>
</dbReference>
<evidence type="ECO:0000256" key="7">
    <source>
        <dbReference type="ARBA" id="ARBA00023136"/>
    </source>
</evidence>
<gene>
    <name evidence="11" type="ORF">SAMN04489842_0145</name>
</gene>
<keyword evidence="9" id="KW-0479">Metal-binding</keyword>
<keyword evidence="6 9" id="KW-1133">Transmembrane helix</keyword>
<reference evidence="12" key="1">
    <citation type="submission" date="2016-10" db="EMBL/GenBank/DDBJ databases">
        <authorList>
            <person name="Varghese N."/>
            <person name="Submissions S."/>
        </authorList>
    </citation>
    <scope>NUCLEOTIDE SEQUENCE [LARGE SCALE GENOMIC DNA]</scope>
    <source>
        <strain evidence="12">DSM 24767</strain>
    </source>
</reference>
<dbReference type="STRING" id="1095778.SAMN04489842_0145"/>
<comment type="subunit">
    <text evidence="9">Homodimer.</text>
</comment>
<evidence type="ECO:0000313" key="11">
    <source>
        <dbReference type="EMBL" id="SDQ22761.1"/>
    </source>
</evidence>
<feature type="transmembrane region" description="Helical" evidence="9">
    <location>
        <begin position="250"/>
        <end position="271"/>
    </location>
</feature>
<keyword evidence="3 9" id="KW-0813">Transport</keyword>
<dbReference type="OrthoDB" id="147899at2157"/>
<dbReference type="GO" id="GO:0015095">
    <property type="term" value="F:magnesium ion transmembrane transporter activity"/>
    <property type="evidence" value="ECO:0007669"/>
    <property type="project" value="InterPro"/>
</dbReference>
<dbReference type="GO" id="GO:0046872">
    <property type="term" value="F:metal ion binding"/>
    <property type="evidence" value="ECO:0007669"/>
    <property type="project" value="UniProtKB-KW"/>
</dbReference>
<keyword evidence="5 9" id="KW-0460">Magnesium</keyword>
<feature type="transmembrane region" description="Helical" evidence="9">
    <location>
        <begin position="324"/>
        <end position="343"/>
    </location>
</feature>
<dbReference type="GO" id="GO:0005886">
    <property type="term" value="C:plasma membrane"/>
    <property type="evidence" value="ECO:0007669"/>
    <property type="project" value="UniProtKB-SubCell"/>
</dbReference>
<evidence type="ECO:0000256" key="3">
    <source>
        <dbReference type="ARBA" id="ARBA00022448"/>
    </source>
</evidence>
<feature type="transmembrane region" description="Helical" evidence="9">
    <location>
        <begin position="277"/>
        <end position="303"/>
    </location>
</feature>
<protein>
    <recommendedName>
        <fullName evidence="9">Magnesium transporter MgtE</fullName>
    </recommendedName>
</protein>
<proteinExistence type="inferred from homology"/>
<keyword evidence="9" id="KW-1003">Cell membrane</keyword>
<dbReference type="SUPFAM" id="SSF161093">
    <property type="entry name" value="MgtE membrane domain-like"/>
    <property type="match status" value="1"/>
</dbReference>
<evidence type="ECO:0000256" key="1">
    <source>
        <dbReference type="ARBA" id="ARBA00004141"/>
    </source>
</evidence>
<comment type="function">
    <text evidence="9">Acts as a magnesium transporter.</text>
</comment>
<evidence type="ECO:0000256" key="2">
    <source>
        <dbReference type="ARBA" id="ARBA00009749"/>
    </source>
</evidence>
<feature type="transmembrane region" description="Helical" evidence="9">
    <location>
        <begin position="205"/>
        <end position="229"/>
    </location>
</feature>
<dbReference type="InterPro" id="IPR046342">
    <property type="entry name" value="CBS_dom_sf"/>
</dbReference>